<proteinExistence type="predicted"/>
<comment type="caution">
    <text evidence="1">The sequence shown here is derived from an EMBL/GenBank/DDBJ whole genome shotgun (WGS) entry which is preliminary data.</text>
</comment>
<evidence type="ECO:0000313" key="1">
    <source>
        <dbReference type="EMBL" id="PFG32711.1"/>
    </source>
</evidence>
<gene>
    <name evidence="1" type="ORF">ATL42_0557</name>
</gene>
<organism evidence="1 2">
    <name type="scientific">Sanguibacter antarcticus</name>
    <dbReference type="NCBI Taxonomy" id="372484"/>
    <lineage>
        <taxon>Bacteria</taxon>
        <taxon>Bacillati</taxon>
        <taxon>Actinomycetota</taxon>
        <taxon>Actinomycetes</taxon>
        <taxon>Micrococcales</taxon>
        <taxon>Sanguibacteraceae</taxon>
        <taxon>Sanguibacter</taxon>
    </lineage>
</organism>
<protein>
    <submittedName>
        <fullName evidence="1">Uncharacterized protein DUF3515</fullName>
    </submittedName>
</protein>
<dbReference type="EMBL" id="PDJG01000001">
    <property type="protein sequence ID" value="PFG32711.1"/>
    <property type="molecule type" value="Genomic_DNA"/>
</dbReference>
<dbReference type="AlphaFoldDB" id="A0A2A9E2A4"/>
<dbReference type="OrthoDB" id="4331648at2"/>
<dbReference type="Proteomes" id="UP000225548">
    <property type="component" value="Unassembled WGS sequence"/>
</dbReference>
<name>A0A2A9E2A4_9MICO</name>
<sequence length="150" mass="15195">MLAATTALVVSGCVPTINVTAADAAGDPLCARVVLAVPETVLGQPKVRATGQATAAWGEAGAAITLTCGVEVPPPTTEECESIQVVSGGVEQTFDWITTKDDNGWTYVSFGRDPAVAVQVPTALGLGQPTAALIDLAGAISQVETTRTCL</sequence>
<dbReference type="Pfam" id="PF12028">
    <property type="entry name" value="DUF3515"/>
    <property type="match status" value="1"/>
</dbReference>
<reference evidence="1 2" key="1">
    <citation type="submission" date="2017-10" db="EMBL/GenBank/DDBJ databases">
        <title>Sequencing the genomes of 1000 actinobacteria strains.</title>
        <authorList>
            <person name="Klenk H.-P."/>
        </authorList>
    </citation>
    <scope>NUCLEOTIDE SEQUENCE [LARGE SCALE GENOMIC DNA]</scope>
    <source>
        <strain evidence="1 2">DSM 18966</strain>
    </source>
</reference>
<accession>A0A2A9E2A4</accession>
<dbReference type="InterPro" id="IPR021903">
    <property type="entry name" value="DUF3515"/>
</dbReference>
<evidence type="ECO:0000313" key="2">
    <source>
        <dbReference type="Proteomes" id="UP000225548"/>
    </source>
</evidence>
<keyword evidence="2" id="KW-1185">Reference proteome</keyword>